<dbReference type="Proteomes" id="UP000221734">
    <property type="component" value="Chromosome Kuenenia_stuttgartiensis_MBR1"/>
</dbReference>
<dbReference type="InterPro" id="IPR034466">
    <property type="entry name" value="Methyltransferase_Class_B"/>
</dbReference>
<dbReference type="GO" id="GO:0031419">
    <property type="term" value="F:cobalamin binding"/>
    <property type="evidence" value="ECO:0007669"/>
    <property type="project" value="InterPro"/>
</dbReference>
<protein>
    <submittedName>
        <fullName evidence="8">Uncharacterized protein</fullName>
    </submittedName>
</protein>
<evidence type="ECO:0000259" key="7">
    <source>
        <dbReference type="PROSITE" id="PS51918"/>
    </source>
</evidence>
<keyword evidence="3" id="KW-0479">Metal-binding</keyword>
<dbReference type="InterPro" id="IPR051198">
    <property type="entry name" value="BchE-like"/>
</dbReference>
<keyword evidence="9" id="KW-1185">Reference proteome</keyword>
<reference evidence="9" key="1">
    <citation type="submission" date="2017-10" db="EMBL/GenBank/DDBJ databases">
        <authorList>
            <person name="Frank J."/>
        </authorList>
    </citation>
    <scope>NUCLEOTIDE SEQUENCE [LARGE SCALE GENOMIC DNA]</scope>
</reference>
<accession>A0A2C9CAJ1</accession>
<dbReference type="PROSITE" id="PS51918">
    <property type="entry name" value="RADICAL_SAM"/>
    <property type="match status" value="1"/>
</dbReference>
<comment type="cofactor">
    <cofactor evidence="1">
        <name>[4Fe-4S] cluster</name>
        <dbReference type="ChEBI" id="CHEBI:49883"/>
    </cofactor>
</comment>
<dbReference type="InterPro" id="IPR006158">
    <property type="entry name" value="Cobalamin-bd"/>
</dbReference>
<evidence type="ECO:0000256" key="1">
    <source>
        <dbReference type="ARBA" id="ARBA00001966"/>
    </source>
</evidence>
<keyword evidence="5" id="KW-0411">Iron-sulfur</keyword>
<evidence type="ECO:0000259" key="6">
    <source>
        <dbReference type="PROSITE" id="PS51332"/>
    </source>
</evidence>
<dbReference type="EMBL" id="LT934425">
    <property type="protein sequence ID" value="SOH02889.1"/>
    <property type="molecule type" value="Genomic_DNA"/>
</dbReference>
<dbReference type="GO" id="GO:0046872">
    <property type="term" value="F:metal ion binding"/>
    <property type="evidence" value="ECO:0007669"/>
    <property type="project" value="UniProtKB-KW"/>
</dbReference>
<keyword evidence="4" id="KW-0408">Iron</keyword>
<dbReference type="InterPro" id="IPR023404">
    <property type="entry name" value="rSAM_horseshoe"/>
</dbReference>
<dbReference type="PANTHER" id="PTHR43409:SF16">
    <property type="entry name" value="SLR0320 PROTEIN"/>
    <property type="match status" value="1"/>
</dbReference>
<dbReference type="PROSITE" id="PS51332">
    <property type="entry name" value="B12_BINDING"/>
    <property type="match status" value="1"/>
</dbReference>
<name>A0A2C9CAJ1_KUEST</name>
<dbReference type="GO" id="GO:0003824">
    <property type="term" value="F:catalytic activity"/>
    <property type="evidence" value="ECO:0007669"/>
    <property type="project" value="InterPro"/>
</dbReference>
<dbReference type="SUPFAM" id="SSF102114">
    <property type="entry name" value="Radical SAM enzymes"/>
    <property type="match status" value="1"/>
</dbReference>
<evidence type="ECO:0000256" key="2">
    <source>
        <dbReference type="ARBA" id="ARBA00022691"/>
    </source>
</evidence>
<evidence type="ECO:0000313" key="9">
    <source>
        <dbReference type="Proteomes" id="UP000221734"/>
    </source>
</evidence>
<dbReference type="Gene3D" id="3.80.30.20">
    <property type="entry name" value="tm_1862 like domain"/>
    <property type="match status" value="1"/>
</dbReference>
<dbReference type="KEGG" id="kst:KSMBR1_0373"/>
<dbReference type="InterPro" id="IPR007197">
    <property type="entry name" value="rSAM"/>
</dbReference>
<dbReference type="SMART" id="SM00729">
    <property type="entry name" value="Elp3"/>
    <property type="match status" value="1"/>
</dbReference>
<organism evidence="8 9">
    <name type="scientific">Kuenenia stuttgartiensis</name>
    <dbReference type="NCBI Taxonomy" id="174633"/>
    <lineage>
        <taxon>Bacteria</taxon>
        <taxon>Pseudomonadati</taxon>
        <taxon>Planctomycetota</taxon>
        <taxon>Candidatus Brocadiia</taxon>
        <taxon>Candidatus Brocadiales</taxon>
        <taxon>Candidatus Brocadiaceae</taxon>
        <taxon>Candidatus Kuenenia</taxon>
    </lineage>
</organism>
<dbReference type="InterPro" id="IPR006638">
    <property type="entry name" value="Elp3/MiaA/NifB-like_rSAM"/>
</dbReference>
<gene>
    <name evidence="8" type="ORF">KSMBR1_0373</name>
</gene>
<keyword evidence="2" id="KW-0949">S-adenosyl-L-methionine</keyword>
<dbReference type="SFLD" id="SFLDS00029">
    <property type="entry name" value="Radical_SAM"/>
    <property type="match status" value="1"/>
</dbReference>
<dbReference type="PANTHER" id="PTHR43409">
    <property type="entry name" value="ANAEROBIC MAGNESIUM-PROTOPORPHYRIN IX MONOMETHYL ESTER CYCLASE-RELATED"/>
    <property type="match status" value="1"/>
</dbReference>
<evidence type="ECO:0000256" key="4">
    <source>
        <dbReference type="ARBA" id="ARBA00023004"/>
    </source>
</evidence>
<dbReference type="SFLD" id="SFLDG01082">
    <property type="entry name" value="B12-binding_domain_containing"/>
    <property type="match status" value="1"/>
</dbReference>
<dbReference type="AlphaFoldDB" id="A0A2C9CAJ1"/>
<dbReference type="GO" id="GO:0005829">
    <property type="term" value="C:cytosol"/>
    <property type="evidence" value="ECO:0007669"/>
    <property type="project" value="TreeGrafter"/>
</dbReference>
<dbReference type="SFLD" id="SFLDG01123">
    <property type="entry name" value="methyltransferase_(Class_B)"/>
    <property type="match status" value="1"/>
</dbReference>
<sequence>MVADATVRAGYHVQVLDLMFVRNPLRALCSSLDKIQPDVIGLSVRNIDNNDMLHPVAFYKDLKLLVDAIRTKTKAMLILGGAGAGVMPEQLLNYTGADWVITGNGEVVFPEVLDVLSKNEKPIHVPGIAWNDKTGFKINAHSGSNFLLNNVIPDFRRWINVPAYLSRFSTIPIQTKLGCHFQCVYCTYRKLEGISYRLCDSEQVANAIIELTKSGMKDIEFVDNVFNSPYGHALDICDSIAKTGINARFQTVELNPLFIDDKLLHVMERAGFVGIGITVESAADPVLERLKKGFTAREIYRSSEIIRKHTMPCLWIFMFGGPGETEDTVMETLDFAKRQIRPEDVALFMIGIRIYPGTELENIARSEDVLTVSPHNMLEPVFYFSPTIQLEWLLKTIRSAMSVHMNFMTPKAIGLPFLPALNRIGYWLGIKPPLWKNTRFIRRGLRYLGRDI</sequence>
<evidence type="ECO:0000256" key="3">
    <source>
        <dbReference type="ARBA" id="ARBA00022723"/>
    </source>
</evidence>
<feature type="domain" description="B12-binding" evidence="6">
    <location>
        <begin position="1"/>
        <end position="123"/>
    </location>
</feature>
<evidence type="ECO:0000313" key="8">
    <source>
        <dbReference type="EMBL" id="SOH02889.1"/>
    </source>
</evidence>
<dbReference type="Pfam" id="PF04055">
    <property type="entry name" value="Radical_SAM"/>
    <property type="match status" value="1"/>
</dbReference>
<feature type="domain" description="Radical SAM core" evidence="7">
    <location>
        <begin position="163"/>
        <end position="381"/>
    </location>
</feature>
<proteinExistence type="predicted"/>
<evidence type="ECO:0000256" key="5">
    <source>
        <dbReference type="ARBA" id="ARBA00023014"/>
    </source>
</evidence>
<dbReference type="Gene3D" id="3.40.50.280">
    <property type="entry name" value="Cobalamin-binding domain"/>
    <property type="match status" value="1"/>
</dbReference>
<dbReference type="InterPro" id="IPR058240">
    <property type="entry name" value="rSAM_sf"/>
</dbReference>
<dbReference type="Pfam" id="PF02310">
    <property type="entry name" value="B12-binding"/>
    <property type="match status" value="1"/>
</dbReference>
<dbReference type="GO" id="GO:0051539">
    <property type="term" value="F:4 iron, 4 sulfur cluster binding"/>
    <property type="evidence" value="ECO:0007669"/>
    <property type="project" value="UniProtKB-KW"/>
</dbReference>
<dbReference type="CDD" id="cd01335">
    <property type="entry name" value="Radical_SAM"/>
    <property type="match status" value="1"/>
</dbReference>